<dbReference type="InterPro" id="IPR006148">
    <property type="entry name" value="Glc/Gal-6P_isomerase"/>
</dbReference>
<dbReference type="GO" id="GO:0005975">
    <property type="term" value="P:carbohydrate metabolic process"/>
    <property type="evidence" value="ECO:0007669"/>
    <property type="project" value="InterPro"/>
</dbReference>
<dbReference type="InterPro" id="IPR004547">
    <property type="entry name" value="Glucosamine6P_isomerase"/>
</dbReference>
<dbReference type="GO" id="GO:0004342">
    <property type="term" value="F:glucosamine-6-phosphate deaminase activity"/>
    <property type="evidence" value="ECO:0007669"/>
    <property type="project" value="UniProtKB-UniRule"/>
</dbReference>
<dbReference type="EMBL" id="CP127247">
    <property type="protein sequence ID" value="WIY24581.1"/>
    <property type="molecule type" value="Genomic_DNA"/>
</dbReference>
<evidence type="ECO:0000259" key="3">
    <source>
        <dbReference type="Pfam" id="PF01182"/>
    </source>
</evidence>
<evidence type="ECO:0000256" key="2">
    <source>
        <dbReference type="HAMAP-Rule" id="MF_01241"/>
    </source>
</evidence>
<keyword evidence="2" id="KW-0119">Carbohydrate metabolism</keyword>
<feature type="site" description="Part of the allosteric site" evidence="2">
    <location>
        <position position="146"/>
    </location>
</feature>
<dbReference type="GO" id="GO:0006046">
    <property type="term" value="P:N-acetylglucosamine catabolic process"/>
    <property type="evidence" value="ECO:0007669"/>
    <property type="project" value="UniProtKB-UniRule"/>
</dbReference>
<dbReference type="GO" id="GO:0005737">
    <property type="term" value="C:cytoplasm"/>
    <property type="evidence" value="ECO:0007669"/>
    <property type="project" value="TreeGrafter"/>
</dbReference>
<dbReference type="GO" id="GO:0042802">
    <property type="term" value="F:identical protein binding"/>
    <property type="evidence" value="ECO:0007669"/>
    <property type="project" value="TreeGrafter"/>
</dbReference>
<comment type="pathway">
    <text evidence="2">Amino-sugar metabolism; N-acetylneuraminate degradation; D-fructose 6-phosphate from N-acetylneuraminate: step 5/5.</text>
</comment>
<dbReference type="SUPFAM" id="SSF100950">
    <property type="entry name" value="NagB/RpiA/CoA transferase-like"/>
    <property type="match status" value="1"/>
</dbReference>
<protein>
    <recommendedName>
        <fullName evidence="2">Glucosamine-6-phosphate deaminase</fullName>
        <ecNumber evidence="2">3.5.99.6</ecNumber>
    </recommendedName>
    <alternativeName>
        <fullName evidence="2">GlcN6P deaminase</fullName>
        <shortName evidence="2">GNPDA</shortName>
    </alternativeName>
    <alternativeName>
        <fullName evidence="2">Glucosamine-6-phosphate isomerase</fullName>
    </alternativeName>
</protein>
<feature type="active site" description="Proton acceptor; for enolization step" evidence="2">
    <location>
        <position position="67"/>
    </location>
</feature>
<dbReference type="PROSITE" id="PS01161">
    <property type="entry name" value="GLC_GALNAC_ISOMERASE"/>
    <property type="match status" value="1"/>
</dbReference>
<evidence type="ECO:0000256" key="1">
    <source>
        <dbReference type="ARBA" id="ARBA00022801"/>
    </source>
</evidence>
<dbReference type="RefSeq" id="WP_270919016.1">
    <property type="nucleotide sequence ID" value="NZ_CP127247.1"/>
</dbReference>
<evidence type="ECO:0000313" key="4">
    <source>
        <dbReference type="EMBL" id="WIY24581.1"/>
    </source>
</evidence>
<feature type="active site" description="Proton acceptor; for ring-opening step" evidence="2">
    <location>
        <position position="138"/>
    </location>
</feature>
<comment type="activity regulation">
    <text evidence="2">Allosterically activated by N-acetylglucosamine 6-phosphate (GlcNAc6P).</text>
</comment>
<comment type="caution">
    <text evidence="2">Lacks conserved residue(s) required for the propagation of feature annotation.</text>
</comment>
<dbReference type="GO" id="GO:0006043">
    <property type="term" value="P:glucosamine catabolic process"/>
    <property type="evidence" value="ECO:0007669"/>
    <property type="project" value="TreeGrafter"/>
</dbReference>
<reference evidence="4 5" key="1">
    <citation type="submission" date="2023-06" db="EMBL/GenBank/DDBJ databases">
        <title>Parasedimentitalea psychrophila sp. nov., a psychrophilic bacterium isolated from deep-sea sediment.</title>
        <authorList>
            <person name="Li A."/>
        </authorList>
    </citation>
    <scope>NUCLEOTIDE SEQUENCE [LARGE SCALE GENOMIC DNA]</scope>
    <source>
        <strain evidence="4 5">QS115</strain>
    </source>
</reference>
<keyword evidence="5" id="KW-1185">Reference proteome</keyword>
<comment type="similarity">
    <text evidence="2">Belongs to the glucosamine/galactosamine-6-phosphate isomerase family. NagB subfamily.</text>
</comment>
<feature type="domain" description="Glucosamine/galactosamine-6-phosphate isomerase" evidence="3">
    <location>
        <begin position="9"/>
        <end position="227"/>
    </location>
</feature>
<dbReference type="EC" id="3.5.99.6" evidence="2"/>
<keyword evidence="2" id="KW-0021">Allosteric enzyme</keyword>
<comment type="function">
    <text evidence="2">Catalyzes the reversible isomerization-deamination of glucosamine 6-phosphate (GlcN6P) to form fructose 6-phosphate (Fru6P) and ammonium ion.</text>
</comment>
<dbReference type="AlphaFoldDB" id="A0A9Y2KWS9"/>
<dbReference type="PANTHER" id="PTHR11280">
    <property type="entry name" value="GLUCOSAMINE-6-PHOSPHATE ISOMERASE"/>
    <property type="match status" value="1"/>
</dbReference>
<dbReference type="Proteomes" id="UP001238334">
    <property type="component" value="Chromosome"/>
</dbReference>
<dbReference type="KEGG" id="ppso:QPJ95_18970"/>
<feature type="site" description="Part of the allosteric site" evidence="2">
    <location>
        <position position="153"/>
    </location>
</feature>
<feature type="active site" description="For ring-opening step" evidence="2">
    <location>
        <position position="136"/>
    </location>
</feature>
<dbReference type="InterPro" id="IPR037171">
    <property type="entry name" value="NagB/RpiA_transferase-like"/>
</dbReference>
<organism evidence="4 5">
    <name type="scientific">Parasedimentitalea psychrophila</name>
    <dbReference type="NCBI Taxonomy" id="2997337"/>
    <lineage>
        <taxon>Bacteria</taxon>
        <taxon>Pseudomonadati</taxon>
        <taxon>Pseudomonadota</taxon>
        <taxon>Alphaproteobacteria</taxon>
        <taxon>Rhodobacterales</taxon>
        <taxon>Paracoccaceae</taxon>
        <taxon>Parasedimentitalea</taxon>
    </lineage>
</organism>
<evidence type="ECO:0000313" key="5">
    <source>
        <dbReference type="Proteomes" id="UP001238334"/>
    </source>
</evidence>
<dbReference type="NCBIfam" id="TIGR00502">
    <property type="entry name" value="nagB"/>
    <property type="match status" value="1"/>
</dbReference>
<keyword evidence="1 2" id="KW-0378">Hydrolase</keyword>
<dbReference type="CDD" id="cd01399">
    <property type="entry name" value="GlcN6P_deaminase"/>
    <property type="match status" value="1"/>
</dbReference>
<feature type="active site" description="For ring-opening step" evidence="2">
    <location>
        <position position="143"/>
    </location>
</feature>
<dbReference type="PANTHER" id="PTHR11280:SF5">
    <property type="entry name" value="GLUCOSAMINE-6-PHOSPHATE ISOMERASE"/>
    <property type="match status" value="1"/>
</dbReference>
<comment type="catalytic activity">
    <reaction evidence="2">
        <text>alpha-D-glucosamine 6-phosphate + H2O = beta-D-fructose 6-phosphate + NH4(+)</text>
        <dbReference type="Rhea" id="RHEA:12172"/>
        <dbReference type="ChEBI" id="CHEBI:15377"/>
        <dbReference type="ChEBI" id="CHEBI:28938"/>
        <dbReference type="ChEBI" id="CHEBI:57634"/>
        <dbReference type="ChEBI" id="CHEBI:75989"/>
        <dbReference type="EC" id="3.5.99.6"/>
    </reaction>
</comment>
<dbReference type="InterPro" id="IPR018321">
    <property type="entry name" value="Glucosamine6P_isomerase_CS"/>
</dbReference>
<dbReference type="GO" id="GO:0019262">
    <property type="term" value="P:N-acetylneuraminate catabolic process"/>
    <property type="evidence" value="ECO:0007669"/>
    <property type="project" value="UniProtKB-UniRule"/>
</dbReference>
<dbReference type="Gene3D" id="3.40.50.1360">
    <property type="match status" value="1"/>
</dbReference>
<dbReference type="HAMAP" id="MF_01241">
    <property type="entry name" value="GlcN6P_deamin"/>
    <property type="match status" value="1"/>
</dbReference>
<feature type="site" description="Part of the allosteric site" evidence="2">
    <location>
        <position position="155"/>
    </location>
</feature>
<sequence>MKVLIFDTVTSAVEAVADRLAGKVAGKPDCVLGLATGGTVEPVYEALVARYEAGRVRFDQTHTFNLDEYVGLEPTHPMSYHSYMARHLFDRTDFRACNTHIPHGNAADPAAEADHYERLIKGRGGIDLQLLGVGENGHIGFNEPTSSLSSVTRLKTLAPETVRANSRYFEHQSDVPQVSITMGIATILQADEIALLATGSNKAKAVRDLIEGPLSAMCPASALQLHQKTEVYIDAEAAAELSLRDYYEAVHPGGKIGHP</sequence>
<name>A0A9Y2KWS9_9RHOB</name>
<accession>A0A9Y2KWS9</accession>
<gene>
    <name evidence="2 4" type="primary">nagB</name>
    <name evidence="4" type="ORF">QPJ95_18970</name>
</gene>
<feature type="site" description="Part of the allosteric site" evidence="2">
    <location>
        <position position="156"/>
    </location>
</feature>
<dbReference type="Pfam" id="PF01182">
    <property type="entry name" value="Glucosamine_iso"/>
    <property type="match status" value="1"/>
</dbReference>
<proteinExistence type="inferred from homology"/>